<name>A0A1R3K9E2_COCAP</name>
<organism evidence="2 3">
    <name type="scientific">Corchorus capsularis</name>
    <name type="common">Jute</name>
    <dbReference type="NCBI Taxonomy" id="210143"/>
    <lineage>
        <taxon>Eukaryota</taxon>
        <taxon>Viridiplantae</taxon>
        <taxon>Streptophyta</taxon>
        <taxon>Embryophyta</taxon>
        <taxon>Tracheophyta</taxon>
        <taxon>Spermatophyta</taxon>
        <taxon>Magnoliopsida</taxon>
        <taxon>eudicotyledons</taxon>
        <taxon>Gunneridae</taxon>
        <taxon>Pentapetalae</taxon>
        <taxon>rosids</taxon>
        <taxon>malvids</taxon>
        <taxon>Malvales</taxon>
        <taxon>Malvaceae</taxon>
        <taxon>Grewioideae</taxon>
        <taxon>Apeibeae</taxon>
        <taxon>Corchorus</taxon>
    </lineage>
</organism>
<dbReference type="Gramene" id="OMP03674">
    <property type="protein sequence ID" value="OMP03674"/>
    <property type="gene ID" value="CCACVL1_02319"/>
</dbReference>
<dbReference type="EMBL" id="AWWV01005993">
    <property type="protein sequence ID" value="OMP03674.1"/>
    <property type="molecule type" value="Genomic_DNA"/>
</dbReference>
<feature type="region of interest" description="Disordered" evidence="1">
    <location>
        <begin position="114"/>
        <end position="157"/>
    </location>
</feature>
<protein>
    <submittedName>
        <fullName evidence="2">Uncharacterized protein</fullName>
    </submittedName>
</protein>
<proteinExistence type="predicted"/>
<dbReference type="AlphaFoldDB" id="A0A1R3K9E2"/>
<evidence type="ECO:0000313" key="2">
    <source>
        <dbReference type="EMBL" id="OMP03674.1"/>
    </source>
</evidence>
<sequence>MTHTQRSQQKMAKLGLEVRMEAMKKQMKNNVMADVEELQLLEPSPFTEEIDRGQPPYGFQMPTIEAYNELGREVETNQSSPGQRLRAICCHSSPKEWTQNSELRFKSFLSKKPLKRSQSWGERSRPTKALQLKNAPTLKRQQQPGWRKTTTKATKRGREVEIREKTMTTTPCSTLLKRGSMLNTPRARIHAQSSSVENSCSKLIERGSMLNTPRARIHAQRSSSENPCLTFLERESTLNAPRARIYAQCSSSEKPCSTLLE</sequence>
<gene>
    <name evidence="2" type="ORF">CCACVL1_02319</name>
</gene>
<keyword evidence="3" id="KW-1185">Reference proteome</keyword>
<evidence type="ECO:0000256" key="1">
    <source>
        <dbReference type="SAM" id="MobiDB-lite"/>
    </source>
</evidence>
<accession>A0A1R3K9E2</accession>
<dbReference type="Proteomes" id="UP000188268">
    <property type="component" value="Unassembled WGS sequence"/>
</dbReference>
<comment type="caution">
    <text evidence="2">The sequence shown here is derived from an EMBL/GenBank/DDBJ whole genome shotgun (WGS) entry which is preliminary data.</text>
</comment>
<evidence type="ECO:0000313" key="3">
    <source>
        <dbReference type="Proteomes" id="UP000188268"/>
    </source>
</evidence>
<reference evidence="2 3" key="1">
    <citation type="submission" date="2013-09" db="EMBL/GenBank/DDBJ databases">
        <title>Corchorus capsularis genome sequencing.</title>
        <authorList>
            <person name="Alam M."/>
            <person name="Haque M.S."/>
            <person name="Islam M.S."/>
            <person name="Emdad E.M."/>
            <person name="Islam M.M."/>
            <person name="Ahmed B."/>
            <person name="Halim A."/>
            <person name="Hossen Q.M.M."/>
            <person name="Hossain M.Z."/>
            <person name="Ahmed R."/>
            <person name="Khan M.M."/>
            <person name="Islam R."/>
            <person name="Rashid M.M."/>
            <person name="Khan S.A."/>
            <person name="Rahman M.S."/>
            <person name="Alam M."/>
        </authorList>
    </citation>
    <scope>NUCLEOTIDE SEQUENCE [LARGE SCALE GENOMIC DNA]</scope>
    <source>
        <strain evidence="3">cv. CVL-1</strain>
        <tissue evidence="2">Whole seedling</tissue>
    </source>
</reference>